<comment type="cofactor">
    <cofactor evidence="1">
        <name>Mo-bis(molybdopterin guanine dinucleotide)</name>
        <dbReference type="ChEBI" id="CHEBI:60539"/>
    </cofactor>
</comment>
<comment type="cofactor">
    <cofactor evidence="2">
        <name>[4Fe-4S] cluster</name>
        <dbReference type="ChEBI" id="CHEBI:49883"/>
    </cofactor>
</comment>
<dbReference type="FunFam" id="3.40.228.10:FF:000002">
    <property type="entry name" value="Formate dehydrogenase subunit alpha"/>
    <property type="match status" value="1"/>
</dbReference>
<dbReference type="GO" id="GO:0008863">
    <property type="term" value="F:formate dehydrogenase (NAD+) activity"/>
    <property type="evidence" value="ECO:0007669"/>
    <property type="project" value="InterPro"/>
</dbReference>
<evidence type="ECO:0000259" key="9">
    <source>
        <dbReference type="PROSITE" id="PS51669"/>
    </source>
</evidence>
<dbReference type="AlphaFoldDB" id="A0A0D7EUQ9"/>
<dbReference type="Pfam" id="PF00384">
    <property type="entry name" value="Molybdopterin"/>
    <property type="match status" value="1"/>
</dbReference>
<dbReference type="NCBIfam" id="TIGR01591">
    <property type="entry name" value="Fdh-alpha"/>
    <property type="match status" value="1"/>
</dbReference>
<dbReference type="PANTHER" id="PTHR43105">
    <property type="entry name" value="RESPIRATORY NITRATE REDUCTASE"/>
    <property type="match status" value="1"/>
</dbReference>
<dbReference type="InterPro" id="IPR006963">
    <property type="entry name" value="Mopterin_OxRdtase_4Fe-4S_dom"/>
</dbReference>
<dbReference type="FunFam" id="2.20.25.90:FF:000001">
    <property type="entry name" value="Formate dehydrogenase subunit alpha"/>
    <property type="match status" value="1"/>
</dbReference>
<dbReference type="GO" id="GO:0016020">
    <property type="term" value="C:membrane"/>
    <property type="evidence" value="ECO:0007669"/>
    <property type="project" value="TreeGrafter"/>
</dbReference>
<evidence type="ECO:0000256" key="3">
    <source>
        <dbReference type="ARBA" id="ARBA00022485"/>
    </source>
</evidence>
<dbReference type="GO" id="GO:0051539">
    <property type="term" value="F:4 iron, 4 sulfur cluster binding"/>
    <property type="evidence" value="ECO:0007669"/>
    <property type="project" value="UniProtKB-KW"/>
</dbReference>
<evidence type="ECO:0000256" key="5">
    <source>
        <dbReference type="ARBA" id="ARBA00022723"/>
    </source>
</evidence>
<dbReference type="Gene3D" id="2.20.25.90">
    <property type="entry name" value="ADC-like domains"/>
    <property type="match status" value="1"/>
</dbReference>
<dbReference type="PROSITE" id="PS51669">
    <property type="entry name" value="4FE4S_MOW_BIS_MGD"/>
    <property type="match status" value="1"/>
</dbReference>
<proteinExistence type="predicted"/>
<dbReference type="InterPro" id="IPR006655">
    <property type="entry name" value="Mopterin_OxRdtase_prok_CS"/>
</dbReference>
<dbReference type="Proteomes" id="UP000032515">
    <property type="component" value="Unassembled WGS sequence"/>
</dbReference>
<evidence type="ECO:0000256" key="7">
    <source>
        <dbReference type="ARBA" id="ARBA00023004"/>
    </source>
</evidence>
<dbReference type="PANTHER" id="PTHR43105:SF14">
    <property type="entry name" value="FORMATE DEHYDROGENASE H"/>
    <property type="match status" value="1"/>
</dbReference>
<dbReference type="RefSeq" id="WP_044410493.1">
    <property type="nucleotide sequence ID" value="NZ_JXXE01000232.1"/>
</dbReference>
<dbReference type="GO" id="GO:0046872">
    <property type="term" value="F:metal ion binding"/>
    <property type="evidence" value="ECO:0007669"/>
    <property type="project" value="UniProtKB-KW"/>
</dbReference>
<keyword evidence="7" id="KW-0408">Iron</keyword>
<keyword evidence="8" id="KW-0411">Iron-sulfur</keyword>
<dbReference type="InterPro" id="IPR006656">
    <property type="entry name" value="Mopterin_OxRdtase"/>
</dbReference>
<dbReference type="Pfam" id="PF01568">
    <property type="entry name" value="Molydop_binding"/>
    <property type="match status" value="1"/>
</dbReference>
<accession>A0A0D7EUQ9</accession>
<dbReference type="CDD" id="cd02753">
    <property type="entry name" value="MopB_Formate-Dh-H"/>
    <property type="match status" value="1"/>
</dbReference>
<sequence>MEKFISVCPYCGSGCKLNLLVENDKVVGAEPLDGVTNQGELCLKGYYGWDFINDTKILTPRLRQPMIRRSRDAELEPVSWDEAIAYTAKRLGDIKKKHGPDSIMLTGSSRGTGNESNYIAQKFARAVIGTNNIDCCARVCHGPSVSGLMVTLGNGAMSNSICEIEDTDCILCFGYNAADSHPIVARRIIKAKEKGAKIITCDPRFIETARISDMWLGMKNGSNMALVNAFANVLITENLYDKDYVANFTEGFDEYKKTVEKYTPEYVEDITGIKASEIRKAMRMYAAAKSATILWGMGVTQWGQGVDVVKGLSGLALLTGNLGRPNVGVGPVRGQNNVQGACDMGVLPNVFPGYEYVTDPAARAKFAKAWGVPSLPDKIGMSLTDVPHAAEDGKLKAMYIFGEDPAQTEPDLDAVRKGFAALDFIIVQDIFMTKTAMYADVILPATSWGEHDGVFTSADRGFQRFYTAVSAKGDVKHDWEIYSLLATAMGYPMKYNSAEQVWTEMISLCDLYTGATYERLSGLGYIQWPCLDEKSPGTKYLYEGNKFQTKSGKGLLFASEWRPPLEKVDAEFPLGLCTVREVGHYSCRSMTGNCAALTALADEPGYVTINPADAKKLGIKDDQLVYVVSRRGKIISRAKLTDRTNLGMVYMTYQWWIGACNELTVHHVDPIAKTPEYKFAAVRVEAIADQVWAESKVQQDYTGLKQRLAAAASPADASKVVQPA</sequence>
<evidence type="ECO:0000256" key="6">
    <source>
        <dbReference type="ARBA" id="ARBA00023002"/>
    </source>
</evidence>
<dbReference type="Gene3D" id="3.40.50.740">
    <property type="match status" value="1"/>
</dbReference>
<dbReference type="InterPro" id="IPR009010">
    <property type="entry name" value="Asp_de-COase-like_dom_sf"/>
</dbReference>
<keyword evidence="5" id="KW-0479">Metal-binding</keyword>
<dbReference type="SUPFAM" id="SSF53706">
    <property type="entry name" value="Formate dehydrogenase/DMSO reductase, domains 1-3"/>
    <property type="match status" value="1"/>
</dbReference>
<dbReference type="InterPro" id="IPR041924">
    <property type="entry name" value="Formate_Dh-H_N"/>
</dbReference>
<dbReference type="InterPro" id="IPR006657">
    <property type="entry name" value="MoPterin_dinucl-bd_dom"/>
</dbReference>
<dbReference type="GO" id="GO:0015942">
    <property type="term" value="P:formate metabolic process"/>
    <property type="evidence" value="ECO:0007669"/>
    <property type="project" value="InterPro"/>
</dbReference>
<evidence type="ECO:0000313" key="10">
    <source>
        <dbReference type="EMBL" id="KIZ43177.1"/>
    </source>
</evidence>
<dbReference type="Pfam" id="PF04879">
    <property type="entry name" value="Molybdop_Fe4S4"/>
    <property type="match status" value="1"/>
</dbReference>
<dbReference type="PATRIC" id="fig|1076.23.peg.2404"/>
<reference evidence="10 11" key="1">
    <citation type="submission" date="2014-11" db="EMBL/GenBank/DDBJ databases">
        <title>Genomics and ecophysiology of heterotrophic nitrogen fixing bacteria isolated from estuarine surface water.</title>
        <authorList>
            <person name="Bentzon-Tilia M."/>
            <person name="Severin I."/>
            <person name="Hansen L.H."/>
            <person name="Riemann L."/>
        </authorList>
    </citation>
    <scope>NUCLEOTIDE SEQUENCE [LARGE SCALE GENOMIC DNA]</scope>
    <source>
        <strain evidence="10 11">BAL398</strain>
    </source>
</reference>
<dbReference type="PIRSF" id="PIRSF000144">
    <property type="entry name" value="CbbBc"/>
    <property type="match status" value="1"/>
</dbReference>
<dbReference type="EMBL" id="JXXE01000232">
    <property type="protein sequence ID" value="KIZ43177.1"/>
    <property type="molecule type" value="Genomic_DNA"/>
</dbReference>
<dbReference type="GO" id="GO:1990204">
    <property type="term" value="C:oxidoreductase complex"/>
    <property type="evidence" value="ECO:0007669"/>
    <property type="project" value="UniProtKB-ARBA"/>
</dbReference>
<dbReference type="InterPro" id="IPR050123">
    <property type="entry name" value="Prok_molybdopt-oxidoreductase"/>
</dbReference>
<keyword evidence="3" id="KW-0004">4Fe-4S</keyword>
<dbReference type="Gene3D" id="2.40.40.20">
    <property type="match status" value="1"/>
</dbReference>
<keyword evidence="4" id="KW-0500">Molybdenum</keyword>
<organism evidence="10 11">
    <name type="scientific">Rhodopseudomonas palustris</name>
    <dbReference type="NCBI Taxonomy" id="1076"/>
    <lineage>
        <taxon>Bacteria</taxon>
        <taxon>Pseudomonadati</taxon>
        <taxon>Pseudomonadota</taxon>
        <taxon>Alphaproteobacteria</taxon>
        <taxon>Hyphomicrobiales</taxon>
        <taxon>Nitrobacteraceae</taxon>
        <taxon>Rhodopseudomonas</taxon>
    </lineage>
</organism>
<dbReference type="PROSITE" id="PS00490">
    <property type="entry name" value="MOLYBDOPTERIN_PROK_2"/>
    <property type="match status" value="1"/>
</dbReference>
<dbReference type="Gene3D" id="3.40.228.10">
    <property type="entry name" value="Dimethylsulfoxide Reductase, domain 2"/>
    <property type="match status" value="1"/>
</dbReference>
<comment type="caution">
    <text evidence="10">The sequence shown here is derived from an EMBL/GenBank/DDBJ whole genome shotgun (WGS) entry which is preliminary data.</text>
</comment>
<dbReference type="GO" id="GO:0043546">
    <property type="term" value="F:molybdopterin cofactor binding"/>
    <property type="evidence" value="ECO:0007669"/>
    <property type="project" value="InterPro"/>
</dbReference>
<keyword evidence="6 10" id="KW-0560">Oxidoreductase</keyword>
<dbReference type="SUPFAM" id="SSF50692">
    <property type="entry name" value="ADC-like"/>
    <property type="match status" value="1"/>
</dbReference>
<dbReference type="InterPro" id="IPR027467">
    <property type="entry name" value="MopterinOxRdtase_cofactor_BS"/>
</dbReference>
<dbReference type="SMART" id="SM00926">
    <property type="entry name" value="Molybdop_Fe4S4"/>
    <property type="match status" value="1"/>
</dbReference>
<dbReference type="InterPro" id="IPR006478">
    <property type="entry name" value="Formate_DH_asu"/>
</dbReference>
<dbReference type="PROSITE" id="PS00932">
    <property type="entry name" value="MOLYBDOPTERIN_PROK_3"/>
    <property type="match status" value="1"/>
</dbReference>
<evidence type="ECO:0000313" key="11">
    <source>
        <dbReference type="Proteomes" id="UP000032515"/>
    </source>
</evidence>
<evidence type="ECO:0000256" key="8">
    <source>
        <dbReference type="ARBA" id="ARBA00023014"/>
    </source>
</evidence>
<protein>
    <submittedName>
        <fullName evidence="10">Formate dehydrogenase</fullName>
        <ecNumber evidence="10">1.2.1.2</ecNumber>
    </submittedName>
</protein>
<evidence type="ECO:0000256" key="1">
    <source>
        <dbReference type="ARBA" id="ARBA00001942"/>
    </source>
</evidence>
<dbReference type="EC" id="1.2.1.2" evidence="10"/>
<name>A0A0D7EUQ9_RHOPL</name>
<evidence type="ECO:0000256" key="4">
    <source>
        <dbReference type="ARBA" id="ARBA00022505"/>
    </source>
</evidence>
<feature type="domain" description="4Fe-4S Mo/W bis-MGD-type" evidence="9">
    <location>
        <begin position="1"/>
        <end position="56"/>
    </location>
</feature>
<dbReference type="PROSITE" id="PS00551">
    <property type="entry name" value="MOLYBDOPTERIN_PROK_1"/>
    <property type="match status" value="1"/>
</dbReference>
<dbReference type="GO" id="GO:0003954">
    <property type="term" value="F:NADH dehydrogenase activity"/>
    <property type="evidence" value="ECO:0007669"/>
    <property type="project" value="TreeGrafter"/>
</dbReference>
<dbReference type="GO" id="GO:0022904">
    <property type="term" value="P:respiratory electron transport chain"/>
    <property type="evidence" value="ECO:0007669"/>
    <property type="project" value="TreeGrafter"/>
</dbReference>
<dbReference type="OrthoDB" id="9816402at2"/>
<gene>
    <name evidence="10" type="ORF">OO17_11735</name>
</gene>
<evidence type="ECO:0000256" key="2">
    <source>
        <dbReference type="ARBA" id="ARBA00001966"/>
    </source>
</evidence>